<evidence type="ECO:0000256" key="2">
    <source>
        <dbReference type="ARBA" id="ARBA00009282"/>
    </source>
</evidence>
<dbReference type="Proteomes" id="UP000521032">
    <property type="component" value="Unassembled WGS sequence"/>
</dbReference>
<dbReference type="PANTHER" id="PTHR42905:SF5">
    <property type="entry name" value="CARBOXYVINYL-CARBOXYPHOSPHONATE PHOSPHORYLMUTASE, CHLOROPLASTIC"/>
    <property type="match status" value="1"/>
</dbReference>
<proteinExistence type="inferred from homology"/>
<dbReference type="GO" id="GO:0046421">
    <property type="term" value="F:methylisocitrate lyase activity"/>
    <property type="evidence" value="ECO:0007669"/>
    <property type="project" value="UniProtKB-EC"/>
</dbReference>
<evidence type="ECO:0000256" key="4">
    <source>
        <dbReference type="ARBA" id="ARBA00022842"/>
    </source>
</evidence>
<dbReference type="EC" id="4.1.3.30" evidence="6"/>
<dbReference type="PROSITE" id="PS00161">
    <property type="entry name" value="ISOCITRATE_LYASE"/>
    <property type="match status" value="1"/>
</dbReference>
<dbReference type="NCBIfam" id="TIGR02317">
    <property type="entry name" value="prpB"/>
    <property type="match status" value="1"/>
</dbReference>
<dbReference type="EMBL" id="CAJEWE010000007">
    <property type="protein sequence ID" value="CAD2073821.1"/>
    <property type="molecule type" value="Genomic_DNA"/>
</dbReference>
<protein>
    <recommendedName>
        <fullName evidence="6">Methylisocitrate lyase</fullName>
        <ecNumber evidence="6">4.1.3.30</ecNumber>
    </recommendedName>
</protein>
<comment type="similarity">
    <text evidence="2 6">Belongs to the isocitrate lyase/PEP mutase superfamily. Methylisocitrate lyase family.</text>
</comment>
<dbReference type="GO" id="GO:0046872">
    <property type="term" value="F:metal ion binding"/>
    <property type="evidence" value="ECO:0007669"/>
    <property type="project" value="UniProtKB-KW"/>
</dbReference>
<evidence type="ECO:0000313" key="7">
    <source>
        <dbReference type="EMBL" id="CAD2073821.1"/>
    </source>
</evidence>
<dbReference type="InterPro" id="IPR040442">
    <property type="entry name" value="Pyrv_kinase-like_dom_sf"/>
</dbReference>
<keyword evidence="4" id="KW-0460">Magnesium</keyword>
<sequence>MAWFLEETKSQKDLADMFLSALEIKTAHQIVGAHDGMSSLLAKEAGFTHLYLSGGALSASLGIPDIGILTLQDVVLKARELIRASNLPLLVDIDNGFGEPLNVARACFELVEARVAAVQIEDQLIPKKCGHLNGKRIISKEDMMKKIKMIKQVTPSLVVVARSDAHSIEGIDDMIDRLNAYVEAGADIVFPEAMKTIEDFEYVRKRVNAPILANMTEFGKTDYIHVDDFNKIGINYVLYPVTSLRAASFNTKKVYEYVRDNGSQQGFLDELQTRKDLYDVLQLDAFEAMDSKIDKTILPTE</sequence>
<reference evidence="7 8" key="1">
    <citation type="submission" date="2020-07" db="EMBL/GenBank/DDBJ databases">
        <authorList>
            <person name="Criscuolo A."/>
        </authorList>
    </citation>
    <scope>NUCLEOTIDE SEQUENCE [LARGE SCALE GENOMIC DNA]</scope>
    <source>
        <strain evidence="8">CIP 111030</strain>
    </source>
</reference>
<dbReference type="Gene3D" id="3.20.20.60">
    <property type="entry name" value="Phosphoenolpyruvate-binding domains"/>
    <property type="match status" value="1"/>
</dbReference>
<comment type="caution">
    <text evidence="7">The sequence shown here is derived from an EMBL/GenBank/DDBJ whole genome shotgun (WGS) entry which is preliminary data.</text>
</comment>
<dbReference type="InterPro" id="IPR018523">
    <property type="entry name" value="Isocitrate_lyase_ph_CS"/>
</dbReference>
<organism evidence="7 8">
    <name type="scientific">Phocicoccus schoeneichii</name>
    <dbReference type="NCBI Taxonomy" id="1812261"/>
    <lineage>
        <taxon>Bacteria</taxon>
        <taxon>Bacillati</taxon>
        <taxon>Bacillota</taxon>
        <taxon>Bacilli</taxon>
        <taxon>Bacillales</taxon>
        <taxon>Salinicoccaceae</taxon>
        <taxon>Phocicoccus</taxon>
    </lineage>
</organism>
<accession>A0A6V7R8Y2</accession>
<dbReference type="AlphaFoldDB" id="A0A6V7R8Y2"/>
<comment type="catalytic activity">
    <reaction evidence="6">
        <text>(2S,3R)-3-hydroxybutane-1,2,3-tricarboxylate = pyruvate + succinate</text>
        <dbReference type="Rhea" id="RHEA:16809"/>
        <dbReference type="ChEBI" id="CHEBI:15361"/>
        <dbReference type="ChEBI" id="CHEBI:30031"/>
        <dbReference type="ChEBI" id="CHEBI:57429"/>
        <dbReference type="EC" id="4.1.3.30"/>
    </reaction>
</comment>
<name>A0A6V7R8Y2_9BACL</name>
<comment type="pathway">
    <text evidence="6">Organic acid metabolism; propanoate degradation.</text>
</comment>
<dbReference type="PANTHER" id="PTHR42905">
    <property type="entry name" value="PHOSPHOENOLPYRUVATE CARBOXYLASE"/>
    <property type="match status" value="1"/>
</dbReference>
<dbReference type="InterPro" id="IPR012695">
    <property type="entry name" value="PrpB"/>
</dbReference>
<evidence type="ECO:0000313" key="8">
    <source>
        <dbReference type="Proteomes" id="UP000521032"/>
    </source>
</evidence>
<dbReference type="CDD" id="cd00377">
    <property type="entry name" value="ICL_PEPM"/>
    <property type="match status" value="1"/>
</dbReference>
<keyword evidence="3" id="KW-0479">Metal-binding</keyword>
<dbReference type="RefSeq" id="WP_186085808.1">
    <property type="nucleotide sequence ID" value="NZ_BMDB01000002.1"/>
</dbReference>
<gene>
    <name evidence="7" type="primary">prpB</name>
    <name evidence="7" type="ORF">JEOSCH030_00566</name>
</gene>
<keyword evidence="5 6" id="KW-0456">Lyase</keyword>
<evidence type="ECO:0000256" key="5">
    <source>
        <dbReference type="ARBA" id="ARBA00023239"/>
    </source>
</evidence>
<dbReference type="SUPFAM" id="SSF51621">
    <property type="entry name" value="Phosphoenolpyruvate/pyruvate domain"/>
    <property type="match status" value="1"/>
</dbReference>
<keyword evidence="8" id="KW-1185">Reference proteome</keyword>
<dbReference type="Pfam" id="PF13714">
    <property type="entry name" value="PEP_mutase"/>
    <property type="match status" value="1"/>
</dbReference>
<dbReference type="UniPathway" id="UPA00946"/>
<dbReference type="GO" id="GO:0019629">
    <property type="term" value="P:propionate catabolic process, 2-methylcitrate cycle"/>
    <property type="evidence" value="ECO:0007669"/>
    <property type="project" value="InterPro"/>
</dbReference>
<evidence type="ECO:0000256" key="3">
    <source>
        <dbReference type="ARBA" id="ARBA00022723"/>
    </source>
</evidence>
<evidence type="ECO:0000256" key="6">
    <source>
        <dbReference type="RuleBase" id="RU361121"/>
    </source>
</evidence>
<dbReference type="InterPro" id="IPR039556">
    <property type="entry name" value="ICL/PEPM"/>
</dbReference>
<dbReference type="InterPro" id="IPR015813">
    <property type="entry name" value="Pyrv/PenolPyrv_kinase-like_dom"/>
</dbReference>
<evidence type="ECO:0000256" key="1">
    <source>
        <dbReference type="ARBA" id="ARBA00001946"/>
    </source>
</evidence>
<comment type="function">
    <text evidence="6">Catalyzes the thermodynamically favored C-C bond cleavage of (2R,3S)-2-methylisocitrate to yield pyruvate and succinate.</text>
</comment>
<comment type="cofactor">
    <cofactor evidence="1">
        <name>Mg(2+)</name>
        <dbReference type="ChEBI" id="CHEBI:18420"/>
    </cofactor>
</comment>